<dbReference type="InParanoid" id="A0A3B5Q4Q5"/>
<protein>
    <submittedName>
        <fullName evidence="10">Double zinc ribbon and ankyrin repeat domains 1</fullName>
    </submittedName>
</protein>
<dbReference type="OMA" id="HINTNTP"/>
<evidence type="ECO:0000259" key="9">
    <source>
        <dbReference type="PROSITE" id="PS01358"/>
    </source>
</evidence>
<organism evidence="10 11">
    <name type="scientific">Xiphophorus maculatus</name>
    <name type="common">Southern platyfish</name>
    <name type="synonym">Platypoecilus maculatus</name>
    <dbReference type="NCBI Taxonomy" id="8083"/>
    <lineage>
        <taxon>Eukaryota</taxon>
        <taxon>Metazoa</taxon>
        <taxon>Chordata</taxon>
        <taxon>Craniata</taxon>
        <taxon>Vertebrata</taxon>
        <taxon>Euteleostomi</taxon>
        <taxon>Actinopterygii</taxon>
        <taxon>Neopterygii</taxon>
        <taxon>Teleostei</taxon>
        <taxon>Neoteleostei</taxon>
        <taxon>Acanthomorphata</taxon>
        <taxon>Ovalentaria</taxon>
        <taxon>Atherinomorphae</taxon>
        <taxon>Cyprinodontiformes</taxon>
        <taxon>Poeciliidae</taxon>
        <taxon>Poeciliinae</taxon>
        <taxon>Xiphophorus</taxon>
    </lineage>
</organism>
<evidence type="ECO:0000256" key="1">
    <source>
        <dbReference type="ARBA" id="ARBA00004316"/>
    </source>
</evidence>
<keyword evidence="2" id="KW-0479">Metal-binding</keyword>
<keyword evidence="3" id="KW-0677">Repeat</keyword>
<dbReference type="AlphaFoldDB" id="A0A3B5Q4Q5"/>
<keyword evidence="11" id="KW-1185">Reference proteome</keyword>
<evidence type="ECO:0000256" key="5">
    <source>
        <dbReference type="ARBA" id="ARBA00022833"/>
    </source>
</evidence>
<dbReference type="GO" id="GO:0042995">
    <property type="term" value="C:cell projection"/>
    <property type="evidence" value="ECO:0007669"/>
    <property type="project" value="UniProtKB-SubCell"/>
</dbReference>
<dbReference type="FunCoup" id="A0A3B5Q4Q5">
    <property type="interactions" value="510"/>
</dbReference>
<evidence type="ECO:0000256" key="3">
    <source>
        <dbReference type="ARBA" id="ARBA00022737"/>
    </source>
</evidence>
<reference evidence="11" key="2">
    <citation type="journal article" date="2013" name="Nat. Genet.">
        <title>The genome of the platyfish, Xiphophorus maculatus, provides insights into evolutionary adaptation and several complex traits.</title>
        <authorList>
            <person name="Schartl M."/>
            <person name="Walter R.B."/>
            <person name="Shen Y."/>
            <person name="Garcia T."/>
            <person name="Catchen J."/>
            <person name="Amores A."/>
            <person name="Braasch I."/>
            <person name="Chalopin D."/>
            <person name="Volff J.N."/>
            <person name="Lesch K.P."/>
            <person name="Bisazza A."/>
            <person name="Minx P."/>
            <person name="Hillier L."/>
            <person name="Wilson R.K."/>
            <person name="Fuerstenberg S."/>
            <person name="Boore J."/>
            <person name="Searle S."/>
            <person name="Postlethwait J.H."/>
            <person name="Warren W.C."/>
        </authorList>
    </citation>
    <scope>NUCLEOTIDE SEQUENCE [LARGE SCALE GENOMIC DNA]</scope>
    <source>
        <strain evidence="11">JP 163 A</strain>
    </source>
</reference>
<reference evidence="10" key="3">
    <citation type="submission" date="2025-08" db="UniProtKB">
        <authorList>
            <consortium name="Ensembl"/>
        </authorList>
    </citation>
    <scope>IDENTIFICATION</scope>
    <source>
        <strain evidence="10">JP 163 A</strain>
    </source>
</reference>
<feature type="region of interest" description="Disordered" evidence="8">
    <location>
        <begin position="529"/>
        <end position="609"/>
    </location>
</feature>
<dbReference type="PROSITE" id="PS01358">
    <property type="entry name" value="ZF_RANBP2_1"/>
    <property type="match status" value="1"/>
</dbReference>
<proteinExistence type="predicted"/>
<reference evidence="11" key="1">
    <citation type="submission" date="2012-01" db="EMBL/GenBank/DDBJ databases">
        <authorList>
            <person name="Walter R."/>
            <person name="Schartl M."/>
            <person name="Warren W."/>
        </authorList>
    </citation>
    <scope>NUCLEOTIDE SEQUENCE [LARGE SCALE GENOMIC DNA]</scope>
    <source>
        <strain evidence="11">JP 163 A</strain>
    </source>
</reference>
<dbReference type="Pfam" id="PF13287">
    <property type="entry name" value="Fn3_assoc"/>
    <property type="match status" value="1"/>
</dbReference>
<evidence type="ECO:0000256" key="2">
    <source>
        <dbReference type="ARBA" id="ARBA00022723"/>
    </source>
</evidence>
<dbReference type="InterPro" id="IPR026876">
    <property type="entry name" value="Fn3_assoc_repeat"/>
</dbReference>
<accession>A0A3B5Q4Q5</accession>
<dbReference type="InterPro" id="IPR025874">
    <property type="entry name" value="DZR"/>
</dbReference>
<sequence>MAAGAISTPLIIPISEGVTRKPKTRIDTRTPVCIQSDSPGVLIIFTLDGSKPVAGQRGSEVGSRKYMGPVLLPAGQVTVRAVAVARDGRRSSVVTKVFSVGQAEPDQQVQSEGGYDSDERSGSDPTPEGTPGRSEWRKVTCSPASEPGRTGSSPPPVSLPSRCSRGAGIPDPDAAWTSSSRRSRSADSHHPAPLSCEPQTHRPRDAAAPRCPRCLCVCPSDPFARFCSQCGAVIPPVPTLRPPPAGRGQVLHSSTVQLLPAGQDRRTDRLSQLLPCPSCRCLVPINSRTCWTCEASTEGTRAGFSLQVDLGGGGAPSGGPADGSMWSCSRCRRLNRHDARFCDRCGTKAGQAPCWVTCWRCGASAPLDAPHCAACGVFLLAMAPPTPCSDISPPEEDAAHSQAPPPQSPASRRGVAPPPVDRSTQTVGLYYPSATELQQRDQQRALWRRREAARSDPRPPLSAVSPGRGYWRNQLDHVCSHLRSYTQNRASFRTLLAEPRLGRMVSALVQQNQGEVVLTLSFSLAANQNRQVGPDGDPDGPAGSSTVPGRVQTLSSVTQRATDGAGKNRGCSGSSSPPGFFCGSSFPGPGIEPATAASRTQGRGRHHGTPVLVVLIRTEE</sequence>
<dbReference type="InterPro" id="IPR052481">
    <property type="entry name" value="DZAN1"/>
</dbReference>
<name>A0A3B5Q4Q5_XIPMA</name>
<keyword evidence="7" id="KW-0966">Cell projection</keyword>
<evidence type="ECO:0000256" key="8">
    <source>
        <dbReference type="SAM" id="MobiDB-lite"/>
    </source>
</evidence>
<feature type="domain" description="RanBP2-type" evidence="9">
    <location>
        <begin position="326"/>
        <end position="345"/>
    </location>
</feature>
<evidence type="ECO:0000256" key="4">
    <source>
        <dbReference type="ARBA" id="ARBA00022771"/>
    </source>
</evidence>
<keyword evidence="5" id="KW-0862">Zinc</keyword>
<evidence type="ECO:0000256" key="7">
    <source>
        <dbReference type="ARBA" id="ARBA00023273"/>
    </source>
</evidence>
<dbReference type="STRING" id="8083.ENSXMAP00000025011"/>
<feature type="compositionally biased region" description="Polar residues" evidence="8">
    <location>
        <begin position="543"/>
        <end position="561"/>
    </location>
</feature>
<feature type="compositionally biased region" description="Low complexity" evidence="8">
    <location>
        <begin position="570"/>
        <end position="589"/>
    </location>
</feature>
<dbReference type="PANTHER" id="PTHR16058:SF4">
    <property type="entry name" value="DOUBLE ZINC RIBBON AND ANKYRIN REPEAT-CONTAINING PROTEIN 1"/>
    <property type="match status" value="1"/>
</dbReference>
<feature type="region of interest" description="Disordered" evidence="8">
    <location>
        <begin position="445"/>
        <end position="469"/>
    </location>
</feature>
<feature type="compositionally biased region" description="Basic and acidic residues" evidence="8">
    <location>
        <begin position="445"/>
        <end position="457"/>
    </location>
</feature>
<dbReference type="GeneTree" id="ENSGT00390000000549"/>
<comment type="subcellular location">
    <subcellularLocation>
        <location evidence="1">Cell projection</location>
    </subcellularLocation>
</comment>
<evidence type="ECO:0000256" key="6">
    <source>
        <dbReference type="ARBA" id="ARBA00023043"/>
    </source>
</evidence>
<evidence type="ECO:0000313" key="11">
    <source>
        <dbReference type="Proteomes" id="UP000002852"/>
    </source>
</evidence>
<reference evidence="10" key="4">
    <citation type="submission" date="2025-09" db="UniProtKB">
        <authorList>
            <consortium name="Ensembl"/>
        </authorList>
    </citation>
    <scope>IDENTIFICATION</scope>
    <source>
        <strain evidence="10">JP 163 A</strain>
    </source>
</reference>
<keyword evidence="4" id="KW-0863">Zinc-finger</keyword>
<dbReference type="InterPro" id="IPR001876">
    <property type="entry name" value="Znf_RanBP2"/>
</dbReference>
<dbReference type="Pfam" id="PF12773">
    <property type="entry name" value="DZR"/>
    <property type="match status" value="1"/>
</dbReference>
<dbReference type="GO" id="GO:0008270">
    <property type="term" value="F:zinc ion binding"/>
    <property type="evidence" value="ECO:0007669"/>
    <property type="project" value="UniProtKB-KW"/>
</dbReference>
<feature type="region of interest" description="Disordered" evidence="8">
    <location>
        <begin position="96"/>
        <end position="202"/>
    </location>
</feature>
<dbReference type="PANTHER" id="PTHR16058">
    <property type="entry name" value="DOUBLE ZINC RIBBON AND ANKYRIN REPEAT-CONTAINING PROTEIN 1"/>
    <property type="match status" value="1"/>
</dbReference>
<feature type="region of interest" description="Disordered" evidence="8">
    <location>
        <begin position="389"/>
        <end position="425"/>
    </location>
</feature>
<evidence type="ECO:0000313" key="10">
    <source>
        <dbReference type="Ensembl" id="ENSXMAP00000025011.1"/>
    </source>
</evidence>
<keyword evidence="6" id="KW-0040">ANK repeat</keyword>
<dbReference type="Ensembl" id="ENSXMAT00000028109.1">
    <property type="protein sequence ID" value="ENSXMAP00000025011.1"/>
    <property type="gene ID" value="ENSXMAG00000009755.2"/>
</dbReference>
<dbReference type="Proteomes" id="UP000002852">
    <property type="component" value="Unassembled WGS sequence"/>
</dbReference>